<feature type="transmembrane region" description="Helical" evidence="1">
    <location>
        <begin position="6"/>
        <end position="21"/>
    </location>
</feature>
<protein>
    <submittedName>
        <fullName evidence="4">M56 family metallopeptidase</fullName>
    </submittedName>
</protein>
<feature type="domain" description="Putative peptidoglycan-binding" evidence="3">
    <location>
        <begin position="396"/>
        <end position="431"/>
    </location>
</feature>
<evidence type="ECO:0000259" key="2">
    <source>
        <dbReference type="Pfam" id="PF05569"/>
    </source>
</evidence>
<dbReference type="PANTHER" id="PTHR34978:SF3">
    <property type="entry name" value="SLR0241 PROTEIN"/>
    <property type="match status" value="1"/>
</dbReference>
<dbReference type="InterPro" id="IPR008756">
    <property type="entry name" value="Peptidase_M56"/>
</dbReference>
<gene>
    <name evidence="4" type="ORF">LN736_11135</name>
</gene>
<proteinExistence type="predicted"/>
<evidence type="ECO:0000256" key="1">
    <source>
        <dbReference type="SAM" id="Phobius"/>
    </source>
</evidence>
<feature type="transmembrane region" description="Helical" evidence="1">
    <location>
        <begin position="195"/>
        <end position="218"/>
    </location>
</feature>
<dbReference type="Pfam" id="PF21398">
    <property type="entry name" value="PG_binding_5"/>
    <property type="match status" value="1"/>
</dbReference>
<sequence>MKNLLQISLFGSIEIVVIIIFEKTLSKRYTCGFCYYIWLAVIIKMILPFKIPIYVSQEIYKFFGYSPNNVKTMMNNIICLNDNVVNYFIILFYLWLTVSIIFLVYHIISYFAFNNKIKHFIYDVSDNNTKNIYLKLLKEMHIKKKISLKYCTAISTPLGIGIFNASIVIPNVSYDAHALKYILKHELMHYKRHDIIYKVVILITLAVHWFNPLIYIMFKAINNDCELSCDEAVLKKSNVKERKLYASTLVNSLRLNKNNIAKQNLITSFNNKNMLKRRLENMLNLKIRKKGIIIGALAAIITVCSSVSLNTLAQSNINEINADKANTNEISTKKFHAGETIQGITIISVDEDGKPTKVKHKNNSVLNEEKVLKILDQPVEDSIKVKSYSTKPVQFSVYTYENAPADVKAQYEADVRAVSGKVSPSDEILVPLPQH</sequence>
<dbReference type="CDD" id="cd07341">
    <property type="entry name" value="M56_BlaR1_MecR1_like"/>
    <property type="match status" value="1"/>
</dbReference>
<dbReference type="InterPro" id="IPR052173">
    <property type="entry name" value="Beta-lactam_resp_regulator"/>
</dbReference>
<dbReference type="Proteomes" id="UP001165422">
    <property type="component" value="Unassembled WGS sequence"/>
</dbReference>
<organism evidence="4 5">
    <name type="scientific">Clostridium aromativorans</name>
    <dbReference type="NCBI Taxonomy" id="2836848"/>
    <lineage>
        <taxon>Bacteria</taxon>
        <taxon>Bacillati</taxon>
        <taxon>Bacillota</taxon>
        <taxon>Clostridia</taxon>
        <taxon>Eubacteriales</taxon>
        <taxon>Clostridiaceae</taxon>
        <taxon>Clostridium</taxon>
    </lineage>
</organism>
<feature type="transmembrane region" description="Helical" evidence="1">
    <location>
        <begin position="292"/>
        <end position="313"/>
    </location>
</feature>
<feature type="transmembrane region" description="Helical" evidence="1">
    <location>
        <begin position="33"/>
        <end position="55"/>
    </location>
</feature>
<dbReference type="EMBL" id="JAJJPB010000013">
    <property type="protein sequence ID" value="MCC9295410.1"/>
    <property type="molecule type" value="Genomic_DNA"/>
</dbReference>
<name>A0ABS8N6J7_9CLOT</name>
<feature type="domain" description="Peptidase M56" evidence="2">
    <location>
        <begin position="3"/>
        <end position="281"/>
    </location>
</feature>
<reference evidence="4" key="1">
    <citation type="submission" date="2021-11" db="EMBL/GenBank/DDBJ databases">
        <authorList>
            <person name="Qingchun L."/>
            <person name="Dong Z."/>
            <person name="Zongwei Q."/>
            <person name="Jia Z."/>
            <person name="Duotao L."/>
        </authorList>
    </citation>
    <scope>NUCLEOTIDE SEQUENCE</scope>
    <source>
        <strain evidence="4">WLY-B-L2</strain>
    </source>
</reference>
<dbReference type="PANTHER" id="PTHR34978">
    <property type="entry name" value="POSSIBLE SENSOR-TRANSDUCER PROTEIN BLAR"/>
    <property type="match status" value="1"/>
</dbReference>
<accession>A0ABS8N6J7</accession>
<dbReference type="Pfam" id="PF05569">
    <property type="entry name" value="Peptidase_M56"/>
    <property type="match status" value="1"/>
</dbReference>
<keyword evidence="1" id="KW-0812">Transmembrane</keyword>
<keyword evidence="5" id="KW-1185">Reference proteome</keyword>
<evidence type="ECO:0000313" key="5">
    <source>
        <dbReference type="Proteomes" id="UP001165422"/>
    </source>
</evidence>
<feature type="transmembrane region" description="Helical" evidence="1">
    <location>
        <begin position="148"/>
        <end position="169"/>
    </location>
</feature>
<keyword evidence="1" id="KW-1133">Transmembrane helix</keyword>
<keyword evidence="1" id="KW-0472">Membrane</keyword>
<evidence type="ECO:0000259" key="3">
    <source>
        <dbReference type="Pfam" id="PF21398"/>
    </source>
</evidence>
<comment type="caution">
    <text evidence="4">The sequence shown here is derived from an EMBL/GenBank/DDBJ whole genome shotgun (WGS) entry which is preliminary data.</text>
</comment>
<evidence type="ECO:0000313" key="4">
    <source>
        <dbReference type="EMBL" id="MCC9295410.1"/>
    </source>
</evidence>
<dbReference type="InterPro" id="IPR048807">
    <property type="entry name" value="PG-bd"/>
</dbReference>
<dbReference type="RefSeq" id="WP_229981546.1">
    <property type="nucleotide sequence ID" value="NZ_JAJJPB010000013.1"/>
</dbReference>
<feature type="transmembrane region" description="Helical" evidence="1">
    <location>
        <begin position="90"/>
        <end position="113"/>
    </location>
</feature>